<dbReference type="Pfam" id="PF16242">
    <property type="entry name" value="Pyrid_ox_like"/>
    <property type="match status" value="1"/>
</dbReference>
<dbReference type="InterPro" id="IPR012349">
    <property type="entry name" value="Split_barrel_FMN-bd"/>
</dbReference>
<organism evidence="2 3">
    <name type="scientific">Clostridium estertheticum subsp. estertheticum</name>
    <dbReference type="NCBI Taxonomy" id="1552"/>
    <lineage>
        <taxon>Bacteria</taxon>
        <taxon>Bacillati</taxon>
        <taxon>Bacillota</taxon>
        <taxon>Clostridia</taxon>
        <taxon>Eubacteriales</taxon>
        <taxon>Clostridiaceae</taxon>
        <taxon>Clostridium</taxon>
    </lineage>
</organism>
<sequence length="156" mass="17779">MNNIQAIKLSNDLMNKADVVYLSTVTSNNAPETRALLNLRNVNQYPDLVNMFDENESSLVTYVTTNTSSSKMKSIMENPKICLYYCKADEQRGLMLTGEAEIVTDMEIKKVLWHDMWKIFFPGGVTDPDYTIIRLSAVTAKGYDKIQTYNLEFKGK</sequence>
<evidence type="ECO:0000313" key="2">
    <source>
        <dbReference type="EMBL" id="APC41360.1"/>
    </source>
</evidence>
<dbReference type="KEGG" id="ceu:A7L45_15375"/>
<proteinExistence type="predicted"/>
<gene>
    <name evidence="2" type="ORF">A7L45_15375</name>
</gene>
<evidence type="ECO:0000313" key="3">
    <source>
        <dbReference type="Proteomes" id="UP000182569"/>
    </source>
</evidence>
<dbReference type="EMBL" id="CP015756">
    <property type="protein sequence ID" value="APC41360.1"/>
    <property type="molecule type" value="Genomic_DNA"/>
</dbReference>
<reference evidence="3" key="1">
    <citation type="journal article" date="2016" name="Front. Microbiol.">
        <title>Complete Genome Sequence of Clostridium estertheticum DSM 8809, a Microbe Identified in Spoiled Vacuum Packed Beef.</title>
        <authorList>
            <person name="Yu Z."/>
            <person name="Gunn L."/>
            <person name="Brennan E."/>
            <person name="Reid R."/>
            <person name="Wall P.G."/>
            <person name="Gaora O.P."/>
            <person name="Hurley D."/>
            <person name="Bolton D."/>
            <person name="Fanning S."/>
        </authorList>
    </citation>
    <scope>NUCLEOTIDE SEQUENCE [LARGE SCALE GENOMIC DNA]</scope>
    <source>
        <strain evidence="3">DSM 8809</strain>
    </source>
</reference>
<dbReference type="OrthoDB" id="1954371at2"/>
<dbReference type="InterPro" id="IPR038725">
    <property type="entry name" value="YdaG_split_barrel_FMN-bd"/>
</dbReference>
<dbReference type="PANTHER" id="PTHR34818">
    <property type="entry name" value="PROTEIN BLI-3"/>
    <property type="match status" value="1"/>
</dbReference>
<dbReference type="Gene3D" id="2.30.110.10">
    <property type="entry name" value="Electron Transport, Fmn-binding Protein, Chain A"/>
    <property type="match status" value="1"/>
</dbReference>
<dbReference type="Proteomes" id="UP000182569">
    <property type="component" value="Chromosome"/>
</dbReference>
<evidence type="ECO:0000259" key="1">
    <source>
        <dbReference type="Pfam" id="PF16242"/>
    </source>
</evidence>
<dbReference type="SUPFAM" id="SSF50475">
    <property type="entry name" value="FMN-binding split barrel"/>
    <property type="match status" value="1"/>
</dbReference>
<dbReference type="AlphaFoldDB" id="A0A1J0GK99"/>
<keyword evidence="3" id="KW-1185">Reference proteome</keyword>
<dbReference type="PANTHER" id="PTHR34818:SF1">
    <property type="entry name" value="PROTEIN BLI-3"/>
    <property type="match status" value="1"/>
</dbReference>
<feature type="domain" description="General stress protein FMN-binding split barrel" evidence="1">
    <location>
        <begin position="61"/>
        <end position="144"/>
    </location>
</feature>
<dbReference type="RefSeq" id="WP_071613656.1">
    <property type="nucleotide sequence ID" value="NZ_CP015756.1"/>
</dbReference>
<protein>
    <recommendedName>
        <fullName evidence="1">General stress protein FMN-binding split barrel domain-containing protein</fullName>
    </recommendedName>
</protein>
<name>A0A1J0GK99_9CLOT</name>
<dbReference type="STRING" id="1552.A7L45_15375"/>
<dbReference type="InterPro" id="IPR052917">
    <property type="entry name" value="Stress-Dev_Protein"/>
</dbReference>
<accession>A0A1J0GK99</accession>